<dbReference type="FunFam" id="3.40.50.2000:FF:000009">
    <property type="entry name" value="Sterol 3-beta-glucosyltransferase UGT80A2"/>
    <property type="match status" value="1"/>
</dbReference>
<evidence type="ECO:0000256" key="3">
    <source>
        <dbReference type="ARBA" id="ARBA00022676"/>
    </source>
</evidence>
<dbReference type="InterPro" id="IPR050426">
    <property type="entry name" value="Glycosyltransferase_28"/>
</dbReference>
<evidence type="ECO:0000256" key="6">
    <source>
        <dbReference type="ARBA" id="ARBA00047886"/>
    </source>
</evidence>
<sequence>MIAGFGIIGFRDPHGIRPLILGRRQTEAGYDYMFASESVVLEALGFTDFEDITAGEAVIITRDQVSRRRLAVEQAIAPCIFEYVYFARQDSIIDGISVYKARLAMGEALAEQVIKAFQGNMDIDVVIPVPDTSRAAALQCSRKLNIVYREGFNKNRYVGRTFIMPGQQVRRKNVRRKLNAMALEFQDKNVLLVDDSIVRGTTSKEIIQMAREAGAKKVYFASCAPPIRYPNVYGIDMPTRSELVAHGRDVNEIAEEIGADKVIYQDLNDLVQSVRQFNPVIEAFDTSVFDGKYVTKDVNEAYFEHIEHERKFSEKDRADADNESIDSTSMSDSLSDTSTENNTNELNTIMSMEERVKNVFELPSNDKLINRFPCYMIRIVTLPGWMYITNQHICFYASLPGKKKGPHKTGYLTKKNHVNSPRSFRYYFELSGHVLSWYESAESKYLPLNSVDLVGVIRIDMYKPKKFGIRLQTDTGRYFLFADSQVSQKEWFDELRKGIFLAQNSGSSMRVALPLTNVIAIEKPSVFQFAENIKISISDGDDEREDIKEVQHNSVITLSCSFLSFDNFLQNISPAALPTVFMNKIIGQHQNEEEPEESLSQASDTTSQQSSVIGRHHRSSSLSTLRQYITPGYLYNKISSSHEGSNPNNAATSSTSSTHLKPQPSKSRHYRATSITSLLSSGHKGKTLSRDHPVGEIWASSRLSGLLKKHYQAPIGQHKSPYELEQEQAAMNKRLDKHFPMLLNAEKVDATFKCSFWRIIPHYGRMYITDRHLCFYANVAVGKQKLVVPWKDVVQVYFEFSSIELRDYCFYVCSLMTNDAFDTSSIYSKESLLKNNHDLDKPQPVKPPLGYEGPPLLSLSSSYTSQIKKQIQQPLHITCLTIGSRGDVQPYLALCKELKKDGHRCRIATHPEYKEWVEQNDIEFRSVGGDPGDLMKLCIDNSFLSVSFIKEGAKFFYNWFEKLLVYSYEACQGTDLLIESPSAMVGVHIAEKLEIPYFRSMPFPFSRTGKFPHPFALQSTAGGRIYNDMTYVMIEMALWAGTARYINRFRRKVLQLPTTTLDRLELDKVPYLYSFSPSVVHPPKDWPDYIHCTGYWFLYSSQMWTPPRELTDFLTATDSRPIVYIGFGSIIVPDPGETTRTIVDAVLKSNVRAIICKGWSGRHKEDDSSSLLDQHPGTIYHCESVPHEWLFSRIQAVVHHGGAGTTAAGLRAGLPTVIKPFFGDQRFWGQRVEELQIGVCITKLTITALQDALTTVTQNTAMIARAQAIGETIRKENGTRNAVECIYRDIEYAKQLRCEQKKQDQSSFSDDEDDV</sequence>
<dbReference type="Pfam" id="PF06722">
    <property type="entry name" value="EryCIII-like_C"/>
    <property type="match status" value="1"/>
</dbReference>
<dbReference type="InterPro" id="IPR011993">
    <property type="entry name" value="PH-like_dom_sf"/>
</dbReference>
<evidence type="ECO:0000256" key="7">
    <source>
        <dbReference type="ARBA" id="ARBA00049453"/>
    </source>
</evidence>
<dbReference type="InterPro" id="IPR017932">
    <property type="entry name" value="GATase_2_dom"/>
</dbReference>
<proteinExistence type="inferred from homology"/>
<dbReference type="SUPFAM" id="SSF50729">
    <property type="entry name" value="PH domain-like"/>
    <property type="match status" value="1"/>
</dbReference>
<dbReference type="Pfam" id="PF00156">
    <property type="entry name" value="Pribosyltran"/>
    <property type="match status" value="1"/>
</dbReference>
<feature type="region of interest" description="Disordered" evidence="8">
    <location>
        <begin position="590"/>
        <end position="619"/>
    </location>
</feature>
<protein>
    <recommendedName>
        <fullName evidence="2">sterol 3beta-glucosyltransferase</fullName>
        <ecNumber evidence="2">2.4.1.173</ecNumber>
    </recommendedName>
    <alternativeName>
        <fullName evidence="5">Autophagy-related protein 26</fullName>
    </alternativeName>
</protein>
<keyword evidence="12" id="KW-1185">Reference proteome</keyword>
<dbReference type="SUPFAM" id="SSF56235">
    <property type="entry name" value="N-terminal nucleophile aminohydrolases (Ntn hydrolases)"/>
    <property type="match status" value="1"/>
</dbReference>
<dbReference type="SMART" id="SM00568">
    <property type="entry name" value="GRAM"/>
    <property type="match status" value="2"/>
</dbReference>
<dbReference type="InterPro" id="IPR002213">
    <property type="entry name" value="UDP_glucos_trans"/>
</dbReference>
<dbReference type="PANTHER" id="PTHR48050:SF25">
    <property type="entry name" value="STEROL 3-BETA-GLUCOSYLTRANSFERASE"/>
    <property type="match status" value="1"/>
</dbReference>
<dbReference type="InterPro" id="IPR001849">
    <property type="entry name" value="PH_domain"/>
</dbReference>
<evidence type="ECO:0000313" key="12">
    <source>
        <dbReference type="Proteomes" id="UP000252139"/>
    </source>
</evidence>
<keyword evidence="4 11" id="KW-0808">Transferase</keyword>
<comment type="catalytic activity">
    <reaction evidence="6">
        <text>ergosterol + UDP-alpha-D-glucose = ergosteryl 3-beta-D-glucoside + UDP + H(+)</text>
        <dbReference type="Rhea" id="RHEA:61836"/>
        <dbReference type="ChEBI" id="CHEBI:15378"/>
        <dbReference type="ChEBI" id="CHEBI:16933"/>
        <dbReference type="ChEBI" id="CHEBI:52973"/>
        <dbReference type="ChEBI" id="CHEBI:58223"/>
        <dbReference type="ChEBI" id="CHEBI:58885"/>
    </reaction>
    <physiologicalReaction direction="left-to-right" evidence="6">
        <dbReference type="Rhea" id="RHEA:61837"/>
    </physiologicalReaction>
</comment>
<dbReference type="PROSITE" id="PS50003">
    <property type="entry name" value="PH_DOMAIN"/>
    <property type="match status" value="1"/>
</dbReference>
<dbReference type="SMART" id="SM00233">
    <property type="entry name" value="PH"/>
    <property type="match status" value="1"/>
</dbReference>
<keyword evidence="3" id="KW-0328">Glycosyltransferase</keyword>
<dbReference type="GO" id="GO:0005975">
    <property type="term" value="P:carbohydrate metabolic process"/>
    <property type="evidence" value="ECO:0007669"/>
    <property type="project" value="InterPro"/>
</dbReference>
<dbReference type="Gene3D" id="3.40.50.2020">
    <property type="match status" value="1"/>
</dbReference>
<dbReference type="Gene3D" id="3.40.50.2000">
    <property type="entry name" value="Glycogen Phosphorylase B"/>
    <property type="match status" value="2"/>
</dbReference>
<feature type="region of interest" description="Disordered" evidence="8">
    <location>
        <begin position="639"/>
        <end position="671"/>
    </location>
</feature>
<reference evidence="11 12" key="1">
    <citation type="journal article" date="2018" name="G3 (Bethesda)">
        <title>Phylogenetic and Phylogenomic Definition of Rhizopus Species.</title>
        <authorList>
            <person name="Gryganskyi A.P."/>
            <person name="Golan J."/>
            <person name="Dolatabadi S."/>
            <person name="Mondo S."/>
            <person name="Robb S."/>
            <person name="Idnurm A."/>
            <person name="Muszewska A."/>
            <person name="Steczkiewicz K."/>
            <person name="Masonjones S."/>
            <person name="Liao H.L."/>
            <person name="Gajdeczka M.T."/>
            <person name="Anike F."/>
            <person name="Vuek A."/>
            <person name="Anishchenko I.M."/>
            <person name="Voigt K."/>
            <person name="de Hoog G.S."/>
            <person name="Smith M.E."/>
            <person name="Heitman J."/>
            <person name="Vilgalys R."/>
            <person name="Stajich J.E."/>
        </authorList>
    </citation>
    <scope>NUCLEOTIDE SEQUENCE [LARGE SCALE GENOMIC DNA]</scope>
    <source>
        <strain evidence="11 12">CBS 357.93</strain>
    </source>
</reference>
<comment type="similarity">
    <text evidence="1">Belongs to the glycosyltransferase 28 family.</text>
</comment>
<dbReference type="OrthoDB" id="10261837at2759"/>
<evidence type="ECO:0000313" key="11">
    <source>
        <dbReference type="EMBL" id="RCH97772.1"/>
    </source>
</evidence>
<dbReference type="GO" id="GO:0016906">
    <property type="term" value="F:sterol 3-beta-glucosyltransferase activity"/>
    <property type="evidence" value="ECO:0007669"/>
    <property type="project" value="UniProtKB-EC"/>
</dbReference>
<dbReference type="InterPro" id="IPR004182">
    <property type="entry name" value="GRAM"/>
</dbReference>
<dbReference type="InterPro" id="IPR010610">
    <property type="entry name" value="EryCIII-like_C"/>
</dbReference>
<dbReference type="GO" id="GO:0016125">
    <property type="term" value="P:sterol metabolic process"/>
    <property type="evidence" value="ECO:0007669"/>
    <property type="project" value="TreeGrafter"/>
</dbReference>
<dbReference type="InterPro" id="IPR029057">
    <property type="entry name" value="PRTase-like"/>
</dbReference>
<dbReference type="PANTHER" id="PTHR48050">
    <property type="entry name" value="STEROL 3-BETA-GLUCOSYLTRANSFERASE"/>
    <property type="match status" value="1"/>
</dbReference>
<dbReference type="Pfam" id="PF02893">
    <property type="entry name" value="GRAM"/>
    <property type="match status" value="2"/>
</dbReference>
<dbReference type="Proteomes" id="UP000252139">
    <property type="component" value="Unassembled WGS sequence"/>
</dbReference>
<feature type="region of interest" description="Disordered" evidence="8">
    <location>
        <begin position="313"/>
        <end position="342"/>
    </location>
</feature>
<gene>
    <name evidence="11" type="primary">ATG26_3</name>
    <name evidence="11" type="ORF">CU097_014576</name>
</gene>
<comment type="catalytic activity">
    <reaction evidence="7">
        <text>a sterol + UDP-alpha-D-glucose = a sterol 3-beta-D-glucoside + UDP + H(+)</text>
        <dbReference type="Rhea" id="RHEA:22724"/>
        <dbReference type="ChEBI" id="CHEBI:15378"/>
        <dbReference type="ChEBI" id="CHEBI:15889"/>
        <dbReference type="ChEBI" id="CHEBI:37424"/>
        <dbReference type="ChEBI" id="CHEBI:58223"/>
        <dbReference type="ChEBI" id="CHEBI:58885"/>
        <dbReference type="EC" id="2.4.1.173"/>
    </reaction>
    <physiologicalReaction direction="left-to-right" evidence="7">
        <dbReference type="Rhea" id="RHEA:22725"/>
    </physiologicalReaction>
</comment>
<evidence type="ECO:0000259" key="10">
    <source>
        <dbReference type="PROSITE" id="PS51278"/>
    </source>
</evidence>
<evidence type="ECO:0000256" key="2">
    <source>
        <dbReference type="ARBA" id="ARBA00012650"/>
    </source>
</evidence>
<evidence type="ECO:0000256" key="4">
    <source>
        <dbReference type="ARBA" id="ARBA00022679"/>
    </source>
</evidence>
<feature type="compositionally biased region" description="Low complexity" evidence="8">
    <location>
        <begin position="325"/>
        <end position="342"/>
    </location>
</feature>
<comment type="caution">
    <text evidence="11">The sequence shown here is derived from an EMBL/GenBank/DDBJ whole genome shotgun (WGS) entry which is preliminary data.</text>
</comment>
<evidence type="ECO:0000256" key="1">
    <source>
        <dbReference type="ARBA" id="ARBA00006962"/>
    </source>
</evidence>
<dbReference type="InterPro" id="IPR000836">
    <property type="entry name" value="PRTase_dom"/>
</dbReference>
<dbReference type="STRING" id="86630.A0A367K687"/>
<accession>A0A367K687</accession>
<evidence type="ECO:0000256" key="8">
    <source>
        <dbReference type="SAM" id="MobiDB-lite"/>
    </source>
</evidence>
<dbReference type="EMBL" id="PJQL01000250">
    <property type="protein sequence ID" value="RCH97772.1"/>
    <property type="molecule type" value="Genomic_DNA"/>
</dbReference>
<dbReference type="PROSITE" id="PS51278">
    <property type="entry name" value="GATASE_TYPE_2"/>
    <property type="match status" value="1"/>
</dbReference>
<dbReference type="Gene3D" id="3.60.20.10">
    <property type="entry name" value="Glutamine Phosphoribosylpyrophosphate, subunit 1, domain 1"/>
    <property type="match status" value="1"/>
</dbReference>
<feature type="compositionally biased region" description="Low complexity" evidence="8">
    <location>
        <begin position="645"/>
        <end position="658"/>
    </location>
</feature>
<dbReference type="CDD" id="cd06223">
    <property type="entry name" value="PRTases_typeI"/>
    <property type="match status" value="1"/>
</dbReference>
<evidence type="ECO:0000259" key="9">
    <source>
        <dbReference type="PROSITE" id="PS50003"/>
    </source>
</evidence>
<dbReference type="SUPFAM" id="SSF53271">
    <property type="entry name" value="PRTase-like"/>
    <property type="match status" value="1"/>
</dbReference>
<feature type="domain" description="PH" evidence="9">
    <location>
        <begin position="405"/>
        <end position="500"/>
    </location>
</feature>
<feature type="compositionally biased region" description="Low complexity" evidence="8">
    <location>
        <begin position="598"/>
        <end position="611"/>
    </location>
</feature>
<dbReference type="Pfam" id="PF03033">
    <property type="entry name" value="Glyco_transf_28"/>
    <property type="match status" value="1"/>
</dbReference>
<dbReference type="FunFam" id="3.40.50.2000:FF:000029">
    <property type="entry name" value="Sterol 3-beta-glucosyltransferase"/>
    <property type="match status" value="1"/>
</dbReference>
<evidence type="ECO:0000256" key="5">
    <source>
        <dbReference type="ARBA" id="ARBA00029843"/>
    </source>
</evidence>
<dbReference type="SUPFAM" id="SSF53756">
    <property type="entry name" value="UDP-Glycosyltransferase/glycogen phosphorylase"/>
    <property type="match status" value="1"/>
</dbReference>
<dbReference type="EC" id="2.4.1.173" evidence="2"/>
<dbReference type="InterPro" id="IPR029055">
    <property type="entry name" value="Ntn_hydrolases_N"/>
</dbReference>
<dbReference type="Pfam" id="PF00169">
    <property type="entry name" value="PH"/>
    <property type="match status" value="1"/>
</dbReference>
<dbReference type="CDD" id="cd03784">
    <property type="entry name" value="GT1_Gtf-like"/>
    <property type="match status" value="1"/>
</dbReference>
<dbReference type="Gene3D" id="2.30.29.30">
    <property type="entry name" value="Pleckstrin-homology domain (PH domain)/Phosphotyrosine-binding domain (PTB)"/>
    <property type="match status" value="2"/>
</dbReference>
<dbReference type="InterPro" id="IPR004276">
    <property type="entry name" value="GlycoTrans_28_N"/>
</dbReference>
<feature type="domain" description="Glutamine amidotransferase type-2" evidence="10">
    <location>
        <begin position="1"/>
        <end position="63"/>
    </location>
</feature>
<organism evidence="11 12">
    <name type="scientific">Rhizopus azygosporus</name>
    <name type="common">Rhizopus microsporus var. azygosporus</name>
    <dbReference type="NCBI Taxonomy" id="86630"/>
    <lineage>
        <taxon>Eukaryota</taxon>
        <taxon>Fungi</taxon>
        <taxon>Fungi incertae sedis</taxon>
        <taxon>Mucoromycota</taxon>
        <taxon>Mucoromycotina</taxon>
        <taxon>Mucoromycetes</taxon>
        <taxon>Mucorales</taxon>
        <taxon>Mucorineae</taxon>
        <taxon>Rhizopodaceae</taxon>
        <taxon>Rhizopus</taxon>
    </lineage>
</organism>
<name>A0A367K687_RHIAZ</name>